<name>A0A5J9TAK3_9POAL</name>
<dbReference type="PANTHER" id="PTHR10795">
    <property type="entry name" value="PROPROTEIN CONVERTASE SUBTILISIN/KEXIN"/>
    <property type="match status" value="1"/>
</dbReference>
<reference evidence="6 7" key="1">
    <citation type="journal article" date="2019" name="Sci. Rep.">
        <title>A high-quality genome of Eragrostis curvula grass provides insights into Poaceae evolution and supports new strategies to enhance forage quality.</title>
        <authorList>
            <person name="Carballo J."/>
            <person name="Santos B.A.C.M."/>
            <person name="Zappacosta D."/>
            <person name="Garbus I."/>
            <person name="Selva J.P."/>
            <person name="Gallo C.A."/>
            <person name="Diaz A."/>
            <person name="Albertini E."/>
            <person name="Caccamo M."/>
            <person name="Echenique V."/>
        </authorList>
    </citation>
    <scope>NUCLEOTIDE SEQUENCE [LARGE SCALE GENOMIC DNA]</scope>
    <source>
        <strain evidence="7">cv. Victoria</strain>
        <tissue evidence="6">Leaf</tissue>
    </source>
</reference>
<evidence type="ECO:0000313" key="6">
    <source>
        <dbReference type="EMBL" id="TVU08450.1"/>
    </source>
</evidence>
<accession>A0A5J9TAK3</accession>
<comment type="similarity">
    <text evidence="1">Belongs to the peptidase S8 family.</text>
</comment>
<sequence length="230" mass="25637">METFKLPLVCLVPFLLLAIVANATSDELRMFIVYVQPHEDLVFETAADRTAWYEEFLPEDGRLRHAYHHLVYAGASGKPFAERRGNGSLDGVDVRGKIVLCELWLGPLSGLSGIPQGAVVKRAGEGMLNYPSISVTFQQSWNRSTPIIVQRTVKNVGEVPSTYYAAVDLLDDDVIVSVSPHELVFTEANQEQSFKVIVWRRQNGSKVVQGALRWVSDMHTVRSPIIISLD</sequence>
<evidence type="ECO:0000313" key="5">
    <source>
        <dbReference type="EMBL" id="TVU08449.1"/>
    </source>
</evidence>
<evidence type="ECO:0000259" key="4">
    <source>
        <dbReference type="Pfam" id="PF17766"/>
    </source>
</evidence>
<organism evidence="6 7">
    <name type="scientific">Eragrostis curvula</name>
    <name type="common">weeping love grass</name>
    <dbReference type="NCBI Taxonomy" id="38414"/>
    <lineage>
        <taxon>Eukaryota</taxon>
        <taxon>Viridiplantae</taxon>
        <taxon>Streptophyta</taxon>
        <taxon>Embryophyta</taxon>
        <taxon>Tracheophyta</taxon>
        <taxon>Spermatophyta</taxon>
        <taxon>Magnoliopsida</taxon>
        <taxon>Liliopsida</taxon>
        <taxon>Poales</taxon>
        <taxon>Poaceae</taxon>
        <taxon>PACMAD clade</taxon>
        <taxon>Chloridoideae</taxon>
        <taxon>Eragrostideae</taxon>
        <taxon>Eragrostidinae</taxon>
        <taxon>Eragrostis</taxon>
    </lineage>
</organism>
<evidence type="ECO:0000256" key="2">
    <source>
        <dbReference type="ARBA" id="ARBA00022729"/>
    </source>
</evidence>
<feature type="signal peptide" evidence="3">
    <location>
        <begin position="1"/>
        <end position="25"/>
    </location>
</feature>
<gene>
    <name evidence="5" type="ORF">EJB05_41854</name>
    <name evidence="6" type="ORF">EJB05_41855</name>
</gene>
<evidence type="ECO:0000256" key="3">
    <source>
        <dbReference type="SAM" id="SignalP"/>
    </source>
</evidence>
<keyword evidence="7" id="KW-1185">Reference proteome</keyword>
<proteinExistence type="inferred from homology"/>
<feature type="domain" description="Subtilisin-like protease fibronectin type-III" evidence="4">
    <location>
        <begin position="128"/>
        <end position="227"/>
    </location>
</feature>
<dbReference type="Gramene" id="TVU08449">
    <property type="protein sequence ID" value="TVU08449"/>
    <property type="gene ID" value="EJB05_41854"/>
</dbReference>
<dbReference type="OrthoDB" id="206201at2759"/>
<dbReference type="Gramene" id="TVU08450">
    <property type="protein sequence ID" value="TVU08450"/>
    <property type="gene ID" value="EJB05_41855"/>
</dbReference>
<evidence type="ECO:0000256" key="1">
    <source>
        <dbReference type="ARBA" id="ARBA00011073"/>
    </source>
</evidence>
<comment type="caution">
    <text evidence="6">The sequence shown here is derived from an EMBL/GenBank/DDBJ whole genome shotgun (WGS) entry which is preliminary data.</text>
</comment>
<evidence type="ECO:0000313" key="7">
    <source>
        <dbReference type="Proteomes" id="UP000324897"/>
    </source>
</evidence>
<dbReference type="Proteomes" id="UP000324897">
    <property type="component" value="Chromosome 3"/>
</dbReference>
<dbReference type="EMBL" id="RWGY01000039">
    <property type="protein sequence ID" value="TVU08449.1"/>
    <property type="molecule type" value="Genomic_DNA"/>
</dbReference>
<feature type="chain" id="PRO_5033855051" description="Subtilisin-like protease fibronectin type-III domain-containing protein" evidence="3">
    <location>
        <begin position="26"/>
        <end position="230"/>
    </location>
</feature>
<dbReference type="AlphaFoldDB" id="A0A5J9TAK3"/>
<feature type="non-terminal residue" evidence="6">
    <location>
        <position position="1"/>
    </location>
</feature>
<keyword evidence="2 3" id="KW-0732">Signal</keyword>
<dbReference type="InterPro" id="IPR041469">
    <property type="entry name" value="Subtilisin-like_FN3"/>
</dbReference>
<protein>
    <recommendedName>
        <fullName evidence="4">Subtilisin-like protease fibronectin type-III domain-containing protein</fullName>
    </recommendedName>
</protein>
<dbReference type="Pfam" id="PF17766">
    <property type="entry name" value="fn3_6"/>
    <property type="match status" value="1"/>
</dbReference>
<dbReference type="EMBL" id="RWGY01000039">
    <property type="protein sequence ID" value="TVU08450.1"/>
    <property type="molecule type" value="Genomic_DNA"/>
</dbReference>
<dbReference type="Gene3D" id="2.60.40.2310">
    <property type="match status" value="1"/>
</dbReference>
<dbReference type="InterPro" id="IPR045051">
    <property type="entry name" value="SBT"/>
</dbReference>